<dbReference type="EMBL" id="JAEPRD010000186">
    <property type="protein sequence ID" value="KAG2194835.1"/>
    <property type="molecule type" value="Genomic_DNA"/>
</dbReference>
<name>A0A8H7QNF3_9FUNG</name>
<feature type="coiled-coil region" evidence="1">
    <location>
        <begin position="109"/>
        <end position="136"/>
    </location>
</feature>
<evidence type="ECO:0000313" key="4">
    <source>
        <dbReference type="Proteomes" id="UP000603453"/>
    </source>
</evidence>
<evidence type="ECO:0000256" key="1">
    <source>
        <dbReference type="SAM" id="Coils"/>
    </source>
</evidence>
<dbReference type="Proteomes" id="UP000603453">
    <property type="component" value="Unassembled WGS sequence"/>
</dbReference>
<feature type="region of interest" description="Disordered" evidence="2">
    <location>
        <begin position="46"/>
        <end position="67"/>
    </location>
</feature>
<proteinExistence type="predicted"/>
<feature type="non-terminal residue" evidence="3">
    <location>
        <position position="143"/>
    </location>
</feature>
<sequence>KPKAHDETTQIKLQVIIEQHQKELNILQNQFQTLLDMKDKELNDLSYKMKSKRGSSTETSRESKKLEQDLRNQLYTLEEDIKSKSLEMRWLESDSEQNETKLKEQGILIHNLQLSNSKLENSIQQFKDENDQMLRQVDSSITR</sequence>
<feature type="coiled-coil region" evidence="1">
    <location>
        <begin position="10"/>
        <end position="37"/>
    </location>
</feature>
<accession>A0A8H7QNF3</accession>
<dbReference type="OrthoDB" id="2289094at2759"/>
<organism evidence="3 4">
    <name type="scientific">Mucor saturninus</name>
    <dbReference type="NCBI Taxonomy" id="64648"/>
    <lineage>
        <taxon>Eukaryota</taxon>
        <taxon>Fungi</taxon>
        <taxon>Fungi incertae sedis</taxon>
        <taxon>Mucoromycota</taxon>
        <taxon>Mucoromycotina</taxon>
        <taxon>Mucoromycetes</taxon>
        <taxon>Mucorales</taxon>
        <taxon>Mucorineae</taxon>
        <taxon>Mucoraceae</taxon>
        <taxon>Mucor</taxon>
    </lineage>
</organism>
<protein>
    <submittedName>
        <fullName evidence="3">Uncharacterized protein</fullName>
    </submittedName>
</protein>
<reference evidence="3" key="1">
    <citation type="submission" date="2020-12" db="EMBL/GenBank/DDBJ databases">
        <title>Metabolic potential, ecology and presence of endohyphal bacteria is reflected in genomic diversity of Mucoromycotina.</title>
        <authorList>
            <person name="Muszewska A."/>
            <person name="Okrasinska A."/>
            <person name="Steczkiewicz K."/>
            <person name="Drgas O."/>
            <person name="Orlowska M."/>
            <person name="Perlinska-Lenart U."/>
            <person name="Aleksandrzak-Piekarczyk T."/>
            <person name="Szatraj K."/>
            <person name="Zielenkiewicz U."/>
            <person name="Pilsyk S."/>
            <person name="Malc E."/>
            <person name="Mieczkowski P."/>
            <person name="Kruszewska J.S."/>
            <person name="Biernat P."/>
            <person name="Pawlowska J."/>
        </authorList>
    </citation>
    <scope>NUCLEOTIDE SEQUENCE</scope>
    <source>
        <strain evidence="3">WA0000017839</strain>
    </source>
</reference>
<keyword evidence="1" id="KW-0175">Coiled coil</keyword>
<evidence type="ECO:0000256" key="2">
    <source>
        <dbReference type="SAM" id="MobiDB-lite"/>
    </source>
</evidence>
<dbReference type="AlphaFoldDB" id="A0A8H7QNF3"/>
<gene>
    <name evidence="3" type="ORF">INT47_007897</name>
</gene>
<comment type="caution">
    <text evidence="3">The sequence shown here is derived from an EMBL/GenBank/DDBJ whole genome shotgun (WGS) entry which is preliminary data.</text>
</comment>
<keyword evidence="4" id="KW-1185">Reference proteome</keyword>
<evidence type="ECO:0000313" key="3">
    <source>
        <dbReference type="EMBL" id="KAG2194835.1"/>
    </source>
</evidence>